<feature type="transmembrane region" description="Helical" evidence="5">
    <location>
        <begin position="108"/>
        <end position="128"/>
    </location>
</feature>
<keyword evidence="2 5" id="KW-1133">Transmembrane helix</keyword>
<evidence type="ECO:0000256" key="1">
    <source>
        <dbReference type="ARBA" id="ARBA00022692"/>
    </source>
</evidence>
<reference evidence="6 7" key="1">
    <citation type="submission" date="2021-06" db="EMBL/GenBank/DDBJ databases">
        <title>Caerostris darwini draft genome.</title>
        <authorList>
            <person name="Kono N."/>
            <person name="Arakawa K."/>
        </authorList>
    </citation>
    <scope>NUCLEOTIDE SEQUENCE [LARGE SCALE GENOMIC DNA]</scope>
</reference>
<dbReference type="PANTHER" id="PTHR23121">
    <property type="entry name" value="SODIUM-DEPENDENT GLUCOSE TRANSPORTER 1"/>
    <property type="match status" value="1"/>
</dbReference>
<dbReference type="AlphaFoldDB" id="A0AAV4SPW3"/>
<keyword evidence="3 5" id="KW-0472">Membrane</keyword>
<evidence type="ECO:0000256" key="5">
    <source>
        <dbReference type="SAM" id="Phobius"/>
    </source>
</evidence>
<keyword evidence="7" id="KW-1185">Reference proteome</keyword>
<accession>A0AAV4SPW3</accession>
<evidence type="ECO:0000256" key="4">
    <source>
        <dbReference type="SAM" id="MobiDB-lite"/>
    </source>
</evidence>
<gene>
    <name evidence="6" type="primary">AVEN_263628_1</name>
    <name evidence="6" type="ORF">CDAR_554301</name>
</gene>
<evidence type="ECO:0000313" key="6">
    <source>
        <dbReference type="EMBL" id="GIY34520.1"/>
    </source>
</evidence>
<evidence type="ECO:0000256" key="3">
    <source>
        <dbReference type="ARBA" id="ARBA00023136"/>
    </source>
</evidence>
<comment type="caution">
    <text evidence="6">The sequence shown here is derived from an EMBL/GenBank/DDBJ whole genome shotgun (WGS) entry which is preliminary data.</text>
</comment>
<keyword evidence="1 5" id="KW-0812">Transmembrane</keyword>
<name>A0AAV4SPW3_9ARAC</name>
<dbReference type="Proteomes" id="UP001054837">
    <property type="component" value="Unassembled WGS sequence"/>
</dbReference>
<organism evidence="6 7">
    <name type="scientific">Caerostris darwini</name>
    <dbReference type="NCBI Taxonomy" id="1538125"/>
    <lineage>
        <taxon>Eukaryota</taxon>
        <taxon>Metazoa</taxon>
        <taxon>Ecdysozoa</taxon>
        <taxon>Arthropoda</taxon>
        <taxon>Chelicerata</taxon>
        <taxon>Arachnida</taxon>
        <taxon>Araneae</taxon>
        <taxon>Araneomorphae</taxon>
        <taxon>Entelegynae</taxon>
        <taxon>Araneoidea</taxon>
        <taxon>Araneidae</taxon>
        <taxon>Caerostris</taxon>
    </lineage>
</organism>
<feature type="compositionally biased region" description="Polar residues" evidence="4">
    <location>
        <begin position="1"/>
        <end position="11"/>
    </location>
</feature>
<feature type="region of interest" description="Disordered" evidence="4">
    <location>
        <begin position="1"/>
        <end position="42"/>
    </location>
</feature>
<evidence type="ECO:0000313" key="7">
    <source>
        <dbReference type="Proteomes" id="UP001054837"/>
    </source>
</evidence>
<dbReference type="PANTHER" id="PTHR23121:SF10">
    <property type="entry name" value="MAJOR FACILITATOR SUPERFAMILY DOMAIN-CONTAINING PROTEIN 4A"/>
    <property type="match status" value="1"/>
</dbReference>
<feature type="transmembrane region" description="Helical" evidence="5">
    <location>
        <begin position="70"/>
        <end position="88"/>
    </location>
</feature>
<sequence>MSQPSESNYQSEDYPPRNGNEETEPKGTASAEVGGSQQEQGGILNMLPSGALIPNKKEHFTHLLWTNKHVTGTLCAVFWSFGMCVAFLGPTLLDLGCKTNTVFATMSWVFFSQSLFVLLGSACGGFFVQR</sequence>
<dbReference type="EMBL" id="BPLQ01008077">
    <property type="protein sequence ID" value="GIY34520.1"/>
    <property type="molecule type" value="Genomic_DNA"/>
</dbReference>
<protein>
    <submittedName>
        <fullName evidence="6">Uncharacterized protein</fullName>
    </submittedName>
</protein>
<evidence type="ECO:0000256" key="2">
    <source>
        <dbReference type="ARBA" id="ARBA00022989"/>
    </source>
</evidence>
<proteinExistence type="predicted"/>